<sequence>MRWKFQTGRLEVEGTLAHGPLSPLWRKMQDDQEKNGLEQYRIADAPASLYYIPNFITPEEEQYILNSISPNKWIPLSHRRLQAIPSRLSNTNTLLASPLPNWLAHPITDRFKDLKIFSDSPHGGANHCLINEYLPGQGIMPHEDGAAYHPVVATVSLNGSLVLEITPKTSPAAEDHSSSSSSPVDRSSTSLEENAPNNLQPKTRWRILQEPRSLLLTTEPAYSTTLHGIPSVHADTDVTSSTVANWDQLSSGTKQKIVADGDRNERQTTRISLTFRDVRKVSSLGMKVFGKVRT</sequence>
<evidence type="ECO:0000256" key="2">
    <source>
        <dbReference type="ARBA" id="ARBA00007879"/>
    </source>
</evidence>
<keyword evidence="6 8" id="KW-0408">Iron</keyword>
<dbReference type="AlphaFoldDB" id="A0A3M7DP68"/>
<accession>A0A3M7DP68</accession>
<keyword evidence="7" id="KW-0539">Nucleus</keyword>
<comment type="similarity">
    <text evidence="2">Belongs to the alkB family.</text>
</comment>
<dbReference type="InterPro" id="IPR037151">
    <property type="entry name" value="AlkB-like_sf"/>
</dbReference>
<dbReference type="Proteomes" id="UP000281468">
    <property type="component" value="Unassembled WGS sequence"/>
</dbReference>
<dbReference type="GO" id="GO:0005634">
    <property type="term" value="C:nucleus"/>
    <property type="evidence" value="ECO:0007669"/>
    <property type="project" value="UniProtKB-SubCell"/>
</dbReference>
<keyword evidence="4" id="KW-0223">Dioxygenase</keyword>
<dbReference type="PROSITE" id="PS51471">
    <property type="entry name" value="FE2OG_OXY"/>
    <property type="match status" value="1"/>
</dbReference>
<evidence type="ECO:0000256" key="7">
    <source>
        <dbReference type="ARBA" id="ARBA00023242"/>
    </source>
</evidence>
<dbReference type="PANTHER" id="PTHR46030">
    <property type="entry name" value="ALPHA-KETOGLUTARATE-DEPENDENT DIOXYGENASE ALKB HOMOLOG 6"/>
    <property type="match status" value="1"/>
</dbReference>
<evidence type="ECO:0000256" key="3">
    <source>
        <dbReference type="ARBA" id="ARBA00022723"/>
    </source>
</evidence>
<keyword evidence="5 8" id="KW-0560">Oxidoreductase</keyword>
<evidence type="ECO:0000256" key="4">
    <source>
        <dbReference type="ARBA" id="ARBA00022964"/>
    </source>
</evidence>
<feature type="compositionally biased region" description="Low complexity" evidence="9">
    <location>
        <begin position="178"/>
        <end position="190"/>
    </location>
</feature>
<dbReference type="InterPro" id="IPR005123">
    <property type="entry name" value="Oxoglu/Fe-dep_dioxygenase_dom"/>
</dbReference>
<feature type="region of interest" description="Disordered" evidence="9">
    <location>
        <begin position="169"/>
        <end position="204"/>
    </location>
</feature>
<name>A0A3M7DP68_HORWE</name>
<evidence type="ECO:0000313" key="12">
    <source>
        <dbReference type="Proteomes" id="UP000281468"/>
    </source>
</evidence>
<dbReference type="VEuPathDB" id="FungiDB:BTJ68_07568"/>
<feature type="compositionally biased region" description="Polar residues" evidence="9">
    <location>
        <begin position="191"/>
        <end position="201"/>
    </location>
</feature>
<evidence type="ECO:0000256" key="6">
    <source>
        <dbReference type="ARBA" id="ARBA00023004"/>
    </source>
</evidence>
<dbReference type="EMBL" id="QWIQ01001374">
    <property type="protein sequence ID" value="RMY66189.1"/>
    <property type="molecule type" value="Genomic_DNA"/>
</dbReference>
<evidence type="ECO:0000256" key="1">
    <source>
        <dbReference type="ARBA" id="ARBA00004123"/>
    </source>
</evidence>
<feature type="domain" description="Fe2OG dioxygenase" evidence="10">
    <location>
        <begin position="124"/>
        <end position="279"/>
    </location>
</feature>
<comment type="subcellular location">
    <subcellularLocation>
        <location evidence="1">Nucleus</location>
    </subcellularLocation>
</comment>
<proteinExistence type="inferred from homology"/>
<evidence type="ECO:0000256" key="5">
    <source>
        <dbReference type="ARBA" id="ARBA00023002"/>
    </source>
</evidence>
<dbReference type="SUPFAM" id="SSF51197">
    <property type="entry name" value="Clavaminate synthase-like"/>
    <property type="match status" value="1"/>
</dbReference>
<evidence type="ECO:0000256" key="9">
    <source>
        <dbReference type="SAM" id="MobiDB-lite"/>
    </source>
</evidence>
<dbReference type="Gene3D" id="2.60.120.590">
    <property type="entry name" value="Alpha-ketoglutarate-dependent dioxygenase AlkB-like"/>
    <property type="match status" value="1"/>
</dbReference>
<dbReference type="InterPro" id="IPR032862">
    <property type="entry name" value="ALKBH6"/>
</dbReference>
<dbReference type="GO" id="GO:0051213">
    <property type="term" value="F:dioxygenase activity"/>
    <property type="evidence" value="ECO:0007669"/>
    <property type="project" value="UniProtKB-KW"/>
</dbReference>
<dbReference type="PANTHER" id="PTHR46030:SF1">
    <property type="entry name" value="ALPHA-KETOGLUTARATE-DEPENDENT DIOXYGENASE ALKB HOMOLOG 6"/>
    <property type="match status" value="1"/>
</dbReference>
<keyword evidence="3 8" id="KW-0479">Metal-binding</keyword>
<comment type="similarity">
    <text evidence="8">Belongs to the iron/ascorbate-dependent oxidoreductase family.</text>
</comment>
<dbReference type="GO" id="GO:0046872">
    <property type="term" value="F:metal ion binding"/>
    <property type="evidence" value="ECO:0007669"/>
    <property type="project" value="UniProtKB-KW"/>
</dbReference>
<reference evidence="11 12" key="1">
    <citation type="journal article" date="2018" name="BMC Genomics">
        <title>Genomic evidence for intraspecific hybridization in a clonal and extremely halotolerant yeast.</title>
        <authorList>
            <person name="Gostincar C."/>
            <person name="Stajich J.E."/>
            <person name="Zupancic J."/>
            <person name="Zalar P."/>
            <person name="Gunde-Cimerman N."/>
        </authorList>
    </citation>
    <scope>NUCLEOTIDE SEQUENCE [LARGE SCALE GENOMIC DNA]</scope>
    <source>
        <strain evidence="11 12">EXF-171</strain>
    </source>
</reference>
<comment type="caution">
    <text evidence="11">The sequence shown here is derived from an EMBL/GenBank/DDBJ whole genome shotgun (WGS) entry which is preliminary data.</text>
</comment>
<gene>
    <name evidence="11" type="ORF">D0862_15210</name>
</gene>
<protein>
    <recommendedName>
        <fullName evidence="10">Fe2OG dioxygenase domain-containing protein</fullName>
    </recommendedName>
</protein>
<evidence type="ECO:0000313" key="11">
    <source>
        <dbReference type="EMBL" id="RMY66189.1"/>
    </source>
</evidence>
<evidence type="ECO:0000256" key="8">
    <source>
        <dbReference type="RuleBase" id="RU003682"/>
    </source>
</evidence>
<evidence type="ECO:0000259" key="10">
    <source>
        <dbReference type="PROSITE" id="PS51471"/>
    </source>
</evidence>
<organism evidence="11 12">
    <name type="scientific">Hortaea werneckii</name>
    <name type="common">Black yeast</name>
    <name type="synonym">Cladosporium werneckii</name>
    <dbReference type="NCBI Taxonomy" id="91943"/>
    <lineage>
        <taxon>Eukaryota</taxon>
        <taxon>Fungi</taxon>
        <taxon>Dikarya</taxon>
        <taxon>Ascomycota</taxon>
        <taxon>Pezizomycotina</taxon>
        <taxon>Dothideomycetes</taxon>
        <taxon>Dothideomycetidae</taxon>
        <taxon>Mycosphaerellales</taxon>
        <taxon>Teratosphaeriaceae</taxon>
        <taxon>Hortaea</taxon>
    </lineage>
</organism>